<gene>
    <name evidence="1" type="ORF">D9757_006069</name>
</gene>
<comment type="caution">
    <text evidence="1">The sequence shown here is derived from an EMBL/GenBank/DDBJ whole genome shotgun (WGS) entry which is preliminary data.</text>
</comment>
<dbReference type="AlphaFoldDB" id="A0A8H5HHG4"/>
<sequence length="246" mass="27658">MERPHTMTEFALNVFYTRSPGRNVQLLAPDKLGSDLQEAVESIAGYYKDVLQLLFRNAEHMPGHRGIQSGFAAASEGLSTLEWNSLSIEEQRERKKYLQGTPSVKLALESQTHAQPESGPEAEIKAWYEVWDNGSDTSSIPVEWGWHAQNDTQRRTVNHNLAIPAWNNDATLDAFAQHWFELDATAVPNNEESFCYTLITHLPTSTNDLEEDFGLYTSKGQILVTEGLSDLFARIELAFQLNLEGS</sequence>
<dbReference type="Proteomes" id="UP000518752">
    <property type="component" value="Unassembled WGS sequence"/>
</dbReference>
<dbReference type="EMBL" id="JAACJN010000047">
    <property type="protein sequence ID" value="KAF5383414.1"/>
    <property type="molecule type" value="Genomic_DNA"/>
</dbReference>
<evidence type="ECO:0000313" key="1">
    <source>
        <dbReference type="EMBL" id="KAF5383414.1"/>
    </source>
</evidence>
<proteinExistence type="predicted"/>
<evidence type="ECO:0000313" key="2">
    <source>
        <dbReference type="Proteomes" id="UP000518752"/>
    </source>
</evidence>
<keyword evidence="2" id="KW-1185">Reference proteome</keyword>
<reference evidence="1 2" key="1">
    <citation type="journal article" date="2020" name="ISME J.">
        <title>Uncovering the hidden diversity of litter-decomposition mechanisms in mushroom-forming fungi.</title>
        <authorList>
            <person name="Floudas D."/>
            <person name="Bentzer J."/>
            <person name="Ahren D."/>
            <person name="Johansson T."/>
            <person name="Persson P."/>
            <person name="Tunlid A."/>
        </authorList>
    </citation>
    <scope>NUCLEOTIDE SEQUENCE [LARGE SCALE GENOMIC DNA]</scope>
    <source>
        <strain evidence="1 2">CBS 406.79</strain>
    </source>
</reference>
<name>A0A8H5HHG4_9AGAR</name>
<accession>A0A8H5HHG4</accession>
<dbReference type="OrthoDB" id="3127623at2759"/>
<organism evidence="1 2">
    <name type="scientific">Collybiopsis confluens</name>
    <dbReference type="NCBI Taxonomy" id="2823264"/>
    <lineage>
        <taxon>Eukaryota</taxon>
        <taxon>Fungi</taxon>
        <taxon>Dikarya</taxon>
        <taxon>Basidiomycota</taxon>
        <taxon>Agaricomycotina</taxon>
        <taxon>Agaricomycetes</taxon>
        <taxon>Agaricomycetidae</taxon>
        <taxon>Agaricales</taxon>
        <taxon>Marasmiineae</taxon>
        <taxon>Omphalotaceae</taxon>
        <taxon>Collybiopsis</taxon>
    </lineage>
</organism>
<protein>
    <submittedName>
        <fullName evidence="1">Uncharacterized protein</fullName>
    </submittedName>
</protein>